<evidence type="ECO:0000313" key="3">
    <source>
        <dbReference type="Proteomes" id="UP000799537"/>
    </source>
</evidence>
<name>A0A6A6CEY6_ZASCE</name>
<dbReference type="Proteomes" id="UP000799537">
    <property type="component" value="Unassembled WGS sequence"/>
</dbReference>
<evidence type="ECO:0000256" key="1">
    <source>
        <dbReference type="SAM" id="SignalP"/>
    </source>
</evidence>
<dbReference type="RefSeq" id="XP_033665118.1">
    <property type="nucleotide sequence ID" value="XM_033807751.1"/>
</dbReference>
<reference evidence="2" key="1">
    <citation type="journal article" date="2020" name="Stud. Mycol.">
        <title>101 Dothideomycetes genomes: a test case for predicting lifestyles and emergence of pathogens.</title>
        <authorList>
            <person name="Haridas S."/>
            <person name="Albert R."/>
            <person name="Binder M."/>
            <person name="Bloem J."/>
            <person name="Labutti K."/>
            <person name="Salamov A."/>
            <person name="Andreopoulos B."/>
            <person name="Baker S."/>
            <person name="Barry K."/>
            <person name="Bills G."/>
            <person name="Bluhm B."/>
            <person name="Cannon C."/>
            <person name="Castanera R."/>
            <person name="Culley D."/>
            <person name="Daum C."/>
            <person name="Ezra D."/>
            <person name="Gonzalez J."/>
            <person name="Henrissat B."/>
            <person name="Kuo A."/>
            <person name="Liang C."/>
            <person name="Lipzen A."/>
            <person name="Lutzoni F."/>
            <person name="Magnuson J."/>
            <person name="Mondo S."/>
            <person name="Nolan M."/>
            <person name="Ohm R."/>
            <person name="Pangilinan J."/>
            <person name="Park H.-J."/>
            <person name="Ramirez L."/>
            <person name="Alfaro M."/>
            <person name="Sun H."/>
            <person name="Tritt A."/>
            <person name="Yoshinaga Y."/>
            <person name="Zwiers L.-H."/>
            <person name="Turgeon B."/>
            <person name="Goodwin S."/>
            <person name="Spatafora J."/>
            <person name="Crous P."/>
            <person name="Grigoriev I."/>
        </authorList>
    </citation>
    <scope>NUCLEOTIDE SEQUENCE</scope>
    <source>
        <strain evidence="2">ATCC 36951</strain>
    </source>
</reference>
<feature type="signal peptide" evidence="1">
    <location>
        <begin position="1"/>
        <end position="22"/>
    </location>
</feature>
<feature type="chain" id="PRO_5025330396" evidence="1">
    <location>
        <begin position="23"/>
        <end position="191"/>
    </location>
</feature>
<sequence length="191" mass="20004">MFFNKAIGALALALALIGSTKAAPTLIERVTPCTANYRIAELNGVAPAFSDQTPGATAKFLQQLPLKPDAHLILYIDGAPGITVAPDASTVRDFALGVRQLFYKVYPTSSPASTDYGNGTTHTELEIITGVLHTIALPLNIHAGMNFNYDLADCQIKTIQGFLTIPSAVGGVPVNRQAVANELLAAGNAGL</sequence>
<accession>A0A6A6CEY6</accession>
<gene>
    <name evidence="2" type="ORF">M409DRAFT_25571</name>
</gene>
<dbReference type="GeneID" id="54561023"/>
<keyword evidence="3" id="KW-1185">Reference proteome</keyword>
<dbReference type="OrthoDB" id="3634998at2759"/>
<protein>
    <submittedName>
        <fullName evidence="2">Uncharacterized protein</fullName>
    </submittedName>
</protein>
<dbReference type="AlphaFoldDB" id="A0A6A6CEY6"/>
<organism evidence="2 3">
    <name type="scientific">Zasmidium cellare ATCC 36951</name>
    <dbReference type="NCBI Taxonomy" id="1080233"/>
    <lineage>
        <taxon>Eukaryota</taxon>
        <taxon>Fungi</taxon>
        <taxon>Dikarya</taxon>
        <taxon>Ascomycota</taxon>
        <taxon>Pezizomycotina</taxon>
        <taxon>Dothideomycetes</taxon>
        <taxon>Dothideomycetidae</taxon>
        <taxon>Mycosphaerellales</taxon>
        <taxon>Mycosphaerellaceae</taxon>
        <taxon>Zasmidium</taxon>
    </lineage>
</organism>
<keyword evidence="1" id="KW-0732">Signal</keyword>
<proteinExistence type="predicted"/>
<dbReference type="EMBL" id="ML993605">
    <property type="protein sequence ID" value="KAF2164229.1"/>
    <property type="molecule type" value="Genomic_DNA"/>
</dbReference>
<evidence type="ECO:0000313" key="2">
    <source>
        <dbReference type="EMBL" id="KAF2164229.1"/>
    </source>
</evidence>